<feature type="transmembrane region" description="Helical" evidence="1">
    <location>
        <begin position="36"/>
        <end position="54"/>
    </location>
</feature>
<accession>A0A2K1KA06</accession>
<evidence type="ECO:0000313" key="2">
    <source>
        <dbReference type="EMBL" id="PNR50610.1"/>
    </source>
</evidence>
<dbReference type="AlphaFoldDB" id="A0A2K1KA06"/>
<dbReference type="EnsemblPlants" id="Pp3c7_2360V3.1">
    <property type="protein sequence ID" value="PAC:32924989.CDS.1"/>
    <property type="gene ID" value="Pp3c7_2360"/>
</dbReference>
<gene>
    <name evidence="2" type="ORF">PHYPA_009796</name>
</gene>
<keyword evidence="4" id="KW-1185">Reference proteome</keyword>
<dbReference type="EnsemblPlants" id="Pp3c7_2360V3.2">
    <property type="protein sequence ID" value="PAC:32924990.CDS.1"/>
    <property type="gene ID" value="Pp3c7_2360"/>
</dbReference>
<dbReference type="Gramene" id="Pp3c7_2360V3.2">
    <property type="protein sequence ID" value="PAC:32924990.CDS.1"/>
    <property type="gene ID" value="Pp3c7_2360"/>
</dbReference>
<dbReference type="PaxDb" id="3218-PP1S136_211V6.1"/>
<reference evidence="2 4" key="1">
    <citation type="journal article" date="2008" name="Science">
        <title>The Physcomitrella genome reveals evolutionary insights into the conquest of land by plants.</title>
        <authorList>
            <person name="Rensing S."/>
            <person name="Lang D."/>
            <person name="Zimmer A."/>
            <person name="Terry A."/>
            <person name="Salamov A."/>
            <person name="Shapiro H."/>
            <person name="Nishiyama T."/>
            <person name="Perroud P.-F."/>
            <person name="Lindquist E."/>
            <person name="Kamisugi Y."/>
            <person name="Tanahashi T."/>
            <person name="Sakakibara K."/>
            <person name="Fujita T."/>
            <person name="Oishi K."/>
            <person name="Shin-I T."/>
            <person name="Kuroki Y."/>
            <person name="Toyoda A."/>
            <person name="Suzuki Y."/>
            <person name="Hashimoto A."/>
            <person name="Yamaguchi K."/>
            <person name="Sugano A."/>
            <person name="Kohara Y."/>
            <person name="Fujiyama A."/>
            <person name="Anterola A."/>
            <person name="Aoki S."/>
            <person name="Ashton N."/>
            <person name="Barbazuk W.B."/>
            <person name="Barker E."/>
            <person name="Bennetzen J."/>
            <person name="Bezanilla M."/>
            <person name="Blankenship R."/>
            <person name="Cho S.H."/>
            <person name="Dutcher S."/>
            <person name="Estelle M."/>
            <person name="Fawcett J.A."/>
            <person name="Gundlach H."/>
            <person name="Hanada K."/>
            <person name="Heyl A."/>
            <person name="Hicks K.A."/>
            <person name="Hugh J."/>
            <person name="Lohr M."/>
            <person name="Mayer K."/>
            <person name="Melkozernov A."/>
            <person name="Murata T."/>
            <person name="Nelson D."/>
            <person name="Pils B."/>
            <person name="Prigge M."/>
            <person name="Reiss B."/>
            <person name="Renner T."/>
            <person name="Rombauts S."/>
            <person name="Rushton P."/>
            <person name="Sanderfoot A."/>
            <person name="Schween G."/>
            <person name="Shiu S.-H."/>
            <person name="Stueber K."/>
            <person name="Theodoulou F.L."/>
            <person name="Tu H."/>
            <person name="Van de Peer Y."/>
            <person name="Verrier P.J."/>
            <person name="Waters E."/>
            <person name="Wood A."/>
            <person name="Yang L."/>
            <person name="Cove D."/>
            <person name="Cuming A."/>
            <person name="Hasebe M."/>
            <person name="Lucas S."/>
            <person name="Mishler D.B."/>
            <person name="Reski R."/>
            <person name="Grigoriev I."/>
            <person name="Quatrano R.S."/>
            <person name="Boore J.L."/>
        </authorList>
    </citation>
    <scope>NUCLEOTIDE SEQUENCE [LARGE SCALE GENOMIC DNA]</scope>
    <source>
        <strain evidence="3 4">cv. Gransden 2004</strain>
    </source>
</reference>
<keyword evidence="1" id="KW-1133">Transmembrane helix</keyword>
<reference evidence="2 4" key="2">
    <citation type="journal article" date="2018" name="Plant J.">
        <title>The Physcomitrella patens chromosome-scale assembly reveals moss genome structure and evolution.</title>
        <authorList>
            <person name="Lang D."/>
            <person name="Ullrich K.K."/>
            <person name="Murat F."/>
            <person name="Fuchs J."/>
            <person name="Jenkins J."/>
            <person name="Haas F.B."/>
            <person name="Piednoel M."/>
            <person name="Gundlach H."/>
            <person name="Van Bel M."/>
            <person name="Meyberg R."/>
            <person name="Vives C."/>
            <person name="Morata J."/>
            <person name="Symeonidi A."/>
            <person name="Hiss M."/>
            <person name="Muchero W."/>
            <person name="Kamisugi Y."/>
            <person name="Saleh O."/>
            <person name="Blanc G."/>
            <person name="Decker E.L."/>
            <person name="van Gessel N."/>
            <person name="Grimwood J."/>
            <person name="Hayes R.D."/>
            <person name="Graham S.W."/>
            <person name="Gunter L.E."/>
            <person name="McDaniel S.F."/>
            <person name="Hoernstein S.N.W."/>
            <person name="Larsson A."/>
            <person name="Li F.W."/>
            <person name="Perroud P.F."/>
            <person name="Phillips J."/>
            <person name="Ranjan P."/>
            <person name="Rokshar D.S."/>
            <person name="Rothfels C.J."/>
            <person name="Schneider L."/>
            <person name="Shu S."/>
            <person name="Stevenson D.W."/>
            <person name="Thummler F."/>
            <person name="Tillich M."/>
            <person name="Villarreal Aguilar J.C."/>
            <person name="Widiez T."/>
            <person name="Wong G.K."/>
            <person name="Wymore A."/>
            <person name="Zhang Y."/>
            <person name="Zimmer A.D."/>
            <person name="Quatrano R.S."/>
            <person name="Mayer K.F.X."/>
            <person name="Goodstein D."/>
            <person name="Casacuberta J.M."/>
            <person name="Vandepoele K."/>
            <person name="Reski R."/>
            <person name="Cuming A.C."/>
            <person name="Tuskan G.A."/>
            <person name="Maumus F."/>
            <person name="Salse J."/>
            <person name="Schmutz J."/>
            <person name="Rensing S.A."/>
        </authorList>
    </citation>
    <scope>NUCLEOTIDE SEQUENCE [LARGE SCALE GENOMIC DNA]</scope>
    <source>
        <strain evidence="3 4">cv. Gransden 2004</strain>
    </source>
</reference>
<dbReference type="Proteomes" id="UP000006727">
    <property type="component" value="Chromosome 7"/>
</dbReference>
<evidence type="ECO:0000313" key="3">
    <source>
        <dbReference type="EnsemblPlants" id="PAC:32924989.CDS.1"/>
    </source>
</evidence>
<dbReference type="Gramene" id="Pp3c7_2360V3.1">
    <property type="protein sequence ID" value="PAC:32924989.CDS.1"/>
    <property type="gene ID" value="Pp3c7_2360"/>
</dbReference>
<keyword evidence="1" id="KW-0812">Transmembrane</keyword>
<evidence type="ECO:0000313" key="4">
    <source>
        <dbReference type="Proteomes" id="UP000006727"/>
    </source>
</evidence>
<protein>
    <submittedName>
        <fullName evidence="2 3">Uncharacterized protein</fullName>
    </submittedName>
</protein>
<sequence>MVALPFFHQALIRYWEYAVPDSIRKQLLNITSSVLFLPYLLLCMVTGGMESVYFQGRFYAILYMKKHGSKVIRCGLDYGLYYIILAVANVAKRSHFVPDVSYGKPKLQSLLVEGACDLFFNVD</sequence>
<organism evidence="2">
    <name type="scientific">Physcomitrium patens</name>
    <name type="common">Spreading-leaved earth moss</name>
    <name type="synonym">Physcomitrella patens</name>
    <dbReference type="NCBI Taxonomy" id="3218"/>
    <lineage>
        <taxon>Eukaryota</taxon>
        <taxon>Viridiplantae</taxon>
        <taxon>Streptophyta</taxon>
        <taxon>Embryophyta</taxon>
        <taxon>Bryophyta</taxon>
        <taxon>Bryophytina</taxon>
        <taxon>Bryopsida</taxon>
        <taxon>Funariidae</taxon>
        <taxon>Funariales</taxon>
        <taxon>Funariaceae</taxon>
        <taxon>Physcomitrium</taxon>
    </lineage>
</organism>
<dbReference type="EMBL" id="ABEU02000007">
    <property type="protein sequence ID" value="PNR50610.1"/>
    <property type="molecule type" value="Genomic_DNA"/>
</dbReference>
<keyword evidence="1" id="KW-0472">Membrane</keyword>
<proteinExistence type="predicted"/>
<dbReference type="InParanoid" id="A0A2K1KA06"/>
<reference evidence="3" key="3">
    <citation type="submission" date="2020-12" db="UniProtKB">
        <authorList>
            <consortium name="EnsemblPlants"/>
        </authorList>
    </citation>
    <scope>IDENTIFICATION</scope>
</reference>
<evidence type="ECO:0000256" key="1">
    <source>
        <dbReference type="SAM" id="Phobius"/>
    </source>
</evidence>
<name>A0A2K1KA06_PHYPA</name>